<gene>
    <name evidence="12" type="ORF">H9870_01255</name>
</gene>
<feature type="region of interest" description="Disordered" evidence="9">
    <location>
        <begin position="271"/>
        <end position="295"/>
    </location>
</feature>
<evidence type="ECO:0000313" key="13">
    <source>
        <dbReference type="Proteomes" id="UP000824190"/>
    </source>
</evidence>
<dbReference type="InterPro" id="IPR055369">
    <property type="entry name" value="WH2_Lhr"/>
</dbReference>
<evidence type="ECO:0000259" key="11">
    <source>
        <dbReference type="PROSITE" id="PS51194"/>
    </source>
</evidence>
<keyword evidence="4 12" id="KW-0347">Helicase</keyword>
<dbReference type="InterPro" id="IPR045628">
    <property type="entry name" value="Lhr_WH_dom"/>
</dbReference>
<feature type="region of interest" description="Disordered" evidence="9">
    <location>
        <begin position="1388"/>
        <end position="1438"/>
    </location>
</feature>
<dbReference type="SMART" id="SM00490">
    <property type="entry name" value="HELICc"/>
    <property type="match status" value="1"/>
</dbReference>
<reference evidence="12" key="2">
    <citation type="submission" date="2021-04" db="EMBL/GenBank/DDBJ databases">
        <authorList>
            <person name="Gilroy R."/>
        </authorList>
    </citation>
    <scope>NUCLEOTIDE SEQUENCE</scope>
    <source>
        <strain evidence="12">CHK32-1732</strain>
    </source>
</reference>
<dbReference type="PROSITE" id="PS51194">
    <property type="entry name" value="HELICASE_CTER"/>
    <property type="match status" value="1"/>
</dbReference>
<proteinExistence type="predicted"/>
<evidence type="ECO:0000256" key="9">
    <source>
        <dbReference type="SAM" id="MobiDB-lite"/>
    </source>
</evidence>
<dbReference type="InterPro" id="IPR014001">
    <property type="entry name" value="Helicase_ATP-bd"/>
</dbReference>
<dbReference type="PANTHER" id="PTHR47962:SF5">
    <property type="entry name" value="ATP-DEPENDENT HELICASE LHR-RELATED"/>
    <property type="match status" value="1"/>
</dbReference>
<dbReference type="SMART" id="SM00487">
    <property type="entry name" value="DEXDc"/>
    <property type="match status" value="1"/>
</dbReference>
<dbReference type="InterPro" id="IPR011545">
    <property type="entry name" value="DEAD/DEAH_box_helicase_dom"/>
</dbReference>
<dbReference type="EMBL" id="DXGC01000011">
    <property type="protein sequence ID" value="HIW90286.1"/>
    <property type="molecule type" value="Genomic_DNA"/>
</dbReference>
<reference evidence="12" key="1">
    <citation type="journal article" date="2021" name="PeerJ">
        <title>Extensive microbial diversity within the chicken gut microbiome revealed by metagenomics and culture.</title>
        <authorList>
            <person name="Gilroy R."/>
            <person name="Ravi A."/>
            <person name="Getino M."/>
            <person name="Pursley I."/>
            <person name="Horton D.L."/>
            <person name="Alikhan N.F."/>
            <person name="Baker D."/>
            <person name="Gharbi K."/>
            <person name="Hall N."/>
            <person name="Watson M."/>
            <person name="Adriaenssens E.M."/>
            <person name="Foster-Nyarko E."/>
            <person name="Jarju S."/>
            <person name="Secka A."/>
            <person name="Antonio M."/>
            <person name="Oren A."/>
            <person name="Chaudhuri R.R."/>
            <person name="La Ragione R."/>
            <person name="Hildebrand F."/>
            <person name="Pallen M.J."/>
        </authorList>
    </citation>
    <scope>NUCLEOTIDE SEQUENCE</scope>
    <source>
        <strain evidence="12">CHK32-1732</strain>
    </source>
</reference>
<comment type="caution">
    <text evidence="12">The sequence shown here is derived from an EMBL/GenBank/DDBJ whole genome shotgun (WGS) entry which is preliminary data.</text>
</comment>
<feature type="domain" description="Helicase ATP-binding" evidence="10">
    <location>
        <begin position="40"/>
        <end position="247"/>
    </location>
</feature>
<evidence type="ECO:0000259" key="10">
    <source>
        <dbReference type="PROSITE" id="PS51192"/>
    </source>
</evidence>
<keyword evidence="3" id="KW-0378">Hydrolase</keyword>
<evidence type="ECO:0000256" key="7">
    <source>
        <dbReference type="ARBA" id="ARBA00023204"/>
    </source>
</evidence>
<dbReference type="InterPro" id="IPR052511">
    <property type="entry name" value="ATP-dep_Helicase"/>
</dbReference>
<feature type="domain" description="Helicase C-terminal" evidence="11">
    <location>
        <begin position="346"/>
        <end position="522"/>
    </location>
</feature>
<feature type="compositionally biased region" description="Acidic residues" evidence="9">
    <location>
        <begin position="276"/>
        <end position="295"/>
    </location>
</feature>
<dbReference type="GO" id="GO:0016887">
    <property type="term" value="F:ATP hydrolysis activity"/>
    <property type="evidence" value="ECO:0007669"/>
    <property type="project" value="TreeGrafter"/>
</dbReference>
<dbReference type="InterPro" id="IPR013701">
    <property type="entry name" value="Lhr-like_DEAD/DEAH_assoc"/>
</dbReference>
<dbReference type="Pfam" id="PF00271">
    <property type="entry name" value="Helicase_C"/>
    <property type="match status" value="1"/>
</dbReference>
<keyword evidence="2" id="KW-0227">DNA damage</keyword>
<keyword evidence="5" id="KW-0067">ATP-binding</keyword>
<sequence length="1700" mass="179613">MTRSPDLPDNTDPLGRFFAPVASWFRDVFVEPTVVQSQAWDAISRGDHALVVAPTGSGKTLAAFLWALSRLTSQGLMRGTEQGSGQDANRSSGTRVLYISPLKALGVDVERNLQVPLAGIARTAAASDDPSHADIAPVSIGVRSGDTPQAERAKLLRTPPDILITTPESLYLMLTSKACGTLRNVDTVIVDEVHAVAGTKRGTHLALSLERLEQLTEQNVQRIGLSATVNPVDTVASFLGGDRPVTVVNPPTQKLWDVKIRSVVEDFRDPPVLEDVAPDSGDDVDGAESTEDAIPLDDALLGPSLIGEGVGGVTDVGSGLRVASGVDKESALPQQKSVWPHVQRAIYEQIMDNRSTLVFVNSRRTAERLTGALNEMWAEEHDPESLAAPTRRDPAQVMAQSGAVAAAPQVIARAHHGSVSKDHRAEIETSLKDGSLRSVVATSSLELGIDMGLVDHVIQVGAPPSVSSAVQRFGRAGHTVGAVSRGTVYPLHRADAEVATVIVDRMLAGDLEPLQVVTNALDILAQQTVAMTAQSTHRVGTADSSTGDAGIEASSGVVAVEEWFRTVRRAHPYAALPREAFDGVIELVSGRYPSTDFSDLRPKVVYDPVAGTLEARPGAQRTAVTSGGTIPDRGLFGVFLPTDGENVGGRRVGELDEEMVYESRVGDVFTLGASSWRITEITRDQVIVTPAAGHTGRLPFWVGDAEGRPAELAPVLGTARRGWGKGGEDDVRASSFLDDNTRANLDSFYAEQREVTQVVPDERTILIERFHDEVGDWRVVVHSPWGRSVNAPWALAIGTTLSRRSGIDAMAVAGDDGIVLRLPYTEDPPGVELLTGGAEETADPSSSAPVVNEVTDAVGSSALFAGRFRECAARSLLLPRRNPGKRQPLWQQRQRASQLLDIARPHPEFPVMVETMRECLRDVYDLPALEKIVGAVGSRRMRVAEITTDSPSSFAESLLFSYTGAFLYEGDSAERAAALSVDPALLAAVLGQRGEGLELDPAVVEEVVAGLQWLADGRRARSAEQVVDMLRALGPLTPEEVERRIDPAASGIHGSGPEAILDEVRGVIPRRVCEVKVGGTLRWAVVEDAALLRDGLGIPVPPGVAASQERVADAVDQLVLRWARTHGPFEASDIATEFGLGVATADALAKRWVSARRLEAHTAGERAGDTDYYVDAGVLRRLRAATLAKARGSLEPVSPQTYAAFLQEWHALGLGEREDLPAVIEQLAGVALPASAWETVVLPSRIPNYQSSDLDDLMSSGEIVVVGAGAGSGAGGATDPRIMLLPADLAPLLVDDLEAEDIAEDIAGHVALGPVAQVVRDKVSGGGAFLAAEIERALGDADASVAGTETPAATSHDAVDSAIWELFDAGQLMPDSFAPIRARLAGTGFTDRPGATGRGDGRGSAGGSGSAASGSRGAHKAPRRNAGRGSNRRLRMGRTTFAQTVRSEEVRSRRAAMNAHAGVPGRWSLVPTVGGAATDRAIARGEAWLDRYAVVTRGSIVAEHTEGGFAAAYRMLTAWEDNGTVLRGYIVDGLGGAQFASREVIDRLRDLEEEPAPAESSTPVLLAASDPANPFGAAVPWPDIGSEDTDSSTDRASARPTRGAGALVVVQDGRLLAHLTRGGRTVTAFGRPSLGDGPVDVDPGDVQAVVSALSAAIAAKRLSPVTVEKVNGIDVMSLGAATRAWTEAGARLTPKGLIVR</sequence>
<evidence type="ECO:0000256" key="5">
    <source>
        <dbReference type="ARBA" id="ARBA00022840"/>
    </source>
</evidence>
<dbReference type="PROSITE" id="PS51192">
    <property type="entry name" value="HELICASE_ATP_BIND_1"/>
    <property type="match status" value="1"/>
</dbReference>
<feature type="compositionally biased region" description="Gly residues" evidence="9">
    <location>
        <begin position="1396"/>
        <end position="1409"/>
    </location>
</feature>
<feature type="region of interest" description="Disordered" evidence="9">
    <location>
        <begin position="1577"/>
        <end position="1602"/>
    </location>
</feature>
<dbReference type="InterPro" id="IPR055368">
    <property type="entry name" value="WH3_Lhr"/>
</dbReference>
<evidence type="ECO:0000256" key="2">
    <source>
        <dbReference type="ARBA" id="ARBA00022763"/>
    </source>
</evidence>
<dbReference type="GO" id="GO:0003677">
    <property type="term" value="F:DNA binding"/>
    <property type="evidence" value="ECO:0007669"/>
    <property type="project" value="UniProtKB-KW"/>
</dbReference>
<dbReference type="InterPro" id="IPR001650">
    <property type="entry name" value="Helicase_C-like"/>
</dbReference>
<dbReference type="Pfam" id="PF19306">
    <property type="entry name" value="WHD_Lhr"/>
    <property type="match status" value="1"/>
</dbReference>
<dbReference type="GO" id="GO:0004386">
    <property type="term" value="F:helicase activity"/>
    <property type="evidence" value="ECO:0007669"/>
    <property type="project" value="UniProtKB-KW"/>
</dbReference>
<dbReference type="GO" id="GO:0005524">
    <property type="term" value="F:ATP binding"/>
    <property type="evidence" value="ECO:0007669"/>
    <property type="project" value="UniProtKB-KW"/>
</dbReference>
<dbReference type="PANTHER" id="PTHR47962">
    <property type="entry name" value="ATP-DEPENDENT HELICASE LHR-RELATED-RELATED"/>
    <property type="match status" value="1"/>
</dbReference>
<accession>A0A9D1UKT2</accession>
<dbReference type="Gene3D" id="3.40.50.300">
    <property type="entry name" value="P-loop containing nucleotide triphosphate hydrolases"/>
    <property type="match status" value="2"/>
</dbReference>
<name>A0A9D1UKT2_9CORY</name>
<feature type="compositionally biased region" description="Basic residues" evidence="9">
    <location>
        <begin position="1417"/>
        <end position="1436"/>
    </location>
</feature>
<dbReference type="Pfam" id="PF23236">
    <property type="entry name" value="WHD_2nd_Lhr"/>
    <property type="match status" value="1"/>
</dbReference>
<dbReference type="Pfam" id="PF23235">
    <property type="entry name" value="WHD_3rd_Lhr"/>
    <property type="match status" value="1"/>
</dbReference>
<dbReference type="Pfam" id="PF08494">
    <property type="entry name" value="DEAD_assoc"/>
    <property type="match status" value="1"/>
</dbReference>
<evidence type="ECO:0000256" key="8">
    <source>
        <dbReference type="ARBA" id="ARBA00023235"/>
    </source>
</evidence>
<evidence type="ECO:0000256" key="1">
    <source>
        <dbReference type="ARBA" id="ARBA00022741"/>
    </source>
</evidence>
<dbReference type="SUPFAM" id="SSF52540">
    <property type="entry name" value="P-loop containing nucleoside triphosphate hydrolases"/>
    <property type="match status" value="1"/>
</dbReference>
<keyword evidence="8" id="KW-0413">Isomerase</keyword>
<keyword evidence="1" id="KW-0547">Nucleotide-binding</keyword>
<dbReference type="InterPro" id="IPR027417">
    <property type="entry name" value="P-loop_NTPase"/>
</dbReference>
<evidence type="ECO:0000256" key="3">
    <source>
        <dbReference type="ARBA" id="ARBA00022801"/>
    </source>
</evidence>
<organism evidence="12 13">
    <name type="scientific">Candidatus Corynebacterium avicola</name>
    <dbReference type="NCBI Taxonomy" id="2838527"/>
    <lineage>
        <taxon>Bacteria</taxon>
        <taxon>Bacillati</taxon>
        <taxon>Actinomycetota</taxon>
        <taxon>Actinomycetes</taxon>
        <taxon>Mycobacteriales</taxon>
        <taxon>Corynebacteriaceae</taxon>
        <taxon>Corynebacterium</taxon>
    </lineage>
</organism>
<keyword evidence="6" id="KW-0238">DNA-binding</keyword>
<protein>
    <submittedName>
        <fullName evidence="12">DEAD/DEAH box helicase</fullName>
    </submittedName>
</protein>
<keyword evidence="7" id="KW-0234">DNA repair</keyword>
<evidence type="ECO:0000256" key="4">
    <source>
        <dbReference type="ARBA" id="ARBA00022806"/>
    </source>
</evidence>
<evidence type="ECO:0000256" key="6">
    <source>
        <dbReference type="ARBA" id="ARBA00023125"/>
    </source>
</evidence>
<dbReference type="GO" id="GO:0006281">
    <property type="term" value="P:DNA repair"/>
    <property type="evidence" value="ECO:0007669"/>
    <property type="project" value="UniProtKB-KW"/>
</dbReference>
<dbReference type="Pfam" id="PF23234">
    <property type="entry name" value="WHD_4th_Lhr"/>
    <property type="match status" value="1"/>
</dbReference>
<dbReference type="CDD" id="cd17922">
    <property type="entry name" value="DEXHc_LHR-like"/>
    <property type="match status" value="1"/>
</dbReference>
<dbReference type="InterPro" id="IPR055367">
    <property type="entry name" value="WH4_Lhr"/>
</dbReference>
<dbReference type="Pfam" id="PF00270">
    <property type="entry name" value="DEAD"/>
    <property type="match status" value="1"/>
</dbReference>
<evidence type="ECO:0000313" key="12">
    <source>
        <dbReference type="EMBL" id="HIW90286.1"/>
    </source>
</evidence>
<dbReference type="Proteomes" id="UP000824190">
    <property type="component" value="Unassembled WGS sequence"/>
</dbReference>